<feature type="transmembrane region" description="Helical" evidence="9">
    <location>
        <begin position="62"/>
        <end position="88"/>
    </location>
</feature>
<keyword evidence="4 9" id="KW-0812">Transmembrane</keyword>
<comment type="subcellular location">
    <subcellularLocation>
        <location evidence="2">Cell membrane</location>
        <topology evidence="2">Multi-pass membrane protein</topology>
    </subcellularLocation>
</comment>
<dbReference type="Proteomes" id="UP000807342">
    <property type="component" value="Unassembled WGS sequence"/>
</dbReference>
<comment type="catalytic activity">
    <reaction evidence="8">
        <text>fluoride(in) = fluoride(out)</text>
        <dbReference type="Rhea" id="RHEA:76159"/>
        <dbReference type="ChEBI" id="CHEBI:17051"/>
    </reaction>
    <physiologicalReaction direction="left-to-right" evidence="8">
        <dbReference type="Rhea" id="RHEA:76160"/>
    </physiologicalReaction>
</comment>
<keyword evidence="6 9" id="KW-0472">Membrane</keyword>
<protein>
    <submittedName>
        <fullName evidence="10">CRCB-domain-containing protein</fullName>
    </submittedName>
</protein>
<evidence type="ECO:0000313" key="11">
    <source>
        <dbReference type="Proteomes" id="UP000807342"/>
    </source>
</evidence>
<feature type="transmembrane region" description="Helical" evidence="9">
    <location>
        <begin position="170"/>
        <end position="190"/>
    </location>
</feature>
<feature type="transmembrane region" description="Helical" evidence="9">
    <location>
        <begin position="240"/>
        <end position="259"/>
    </location>
</feature>
<evidence type="ECO:0000313" key="10">
    <source>
        <dbReference type="EMBL" id="KAF9453089.1"/>
    </source>
</evidence>
<dbReference type="InterPro" id="IPR003691">
    <property type="entry name" value="FluC"/>
</dbReference>
<feature type="transmembrane region" description="Helical" evidence="9">
    <location>
        <begin position="94"/>
        <end position="113"/>
    </location>
</feature>
<keyword evidence="11" id="KW-1185">Reference proteome</keyword>
<feature type="transmembrane region" description="Helical" evidence="9">
    <location>
        <begin position="265"/>
        <end position="287"/>
    </location>
</feature>
<evidence type="ECO:0000256" key="7">
    <source>
        <dbReference type="ARBA" id="ARBA00035120"/>
    </source>
</evidence>
<organism evidence="10 11">
    <name type="scientific">Macrolepiota fuliginosa MF-IS2</name>
    <dbReference type="NCBI Taxonomy" id="1400762"/>
    <lineage>
        <taxon>Eukaryota</taxon>
        <taxon>Fungi</taxon>
        <taxon>Dikarya</taxon>
        <taxon>Basidiomycota</taxon>
        <taxon>Agaricomycotina</taxon>
        <taxon>Agaricomycetes</taxon>
        <taxon>Agaricomycetidae</taxon>
        <taxon>Agaricales</taxon>
        <taxon>Agaricineae</taxon>
        <taxon>Agaricaceae</taxon>
        <taxon>Macrolepiota</taxon>
    </lineage>
</organism>
<dbReference type="OrthoDB" id="409792at2759"/>
<evidence type="ECO:0000256" key="1">
    <source>
        <dbReference type="ARBA" id="ARBA00002598"/>
    </source>
</evidence>
<evidence type="ECO:0000256" key="5">
    <source>
        <dbReference type="ARBA" id="ARBA00022989"/>
    </source>
</evidence>
<reference evidence="10" key="1">
    <citation type="submission" date="2020-11" db="EMBL/GenBank/DDBJ databases">
        <authorList>
            <consortium name="DOE Joint Genome Institute"/>
            <person name="Ahrendt S."/>
            <person name="Riley R."/>
            <person name="Andreopoulos W."/>
            <person name="Labutti K."/>
            <person name="Pangilinan J."/>
            <person name="Ruiz-Duenas F.J."/>
            <person name="Barrasa J.M."/>
            <person name="Sanchez-Garcia M."/>
            <person name="Camarero S."/>
            <person name="Miyauchi S."/>
            <person name="Serrano A."/>
            <person name="Linde D."/>
            <person name="Babiker R."/>
            <person name="Drula E."/>
            <person name="Ayuso-Fernandez I."/>
            <person name="Pacheco R."/>
            <person name="Padilla G."/>
            <person name="Ferreira P."/>
            <person name="Barriuso J."/>
            <person name="Kellner H."/>
            <person name="Castanera R."/>
            <person name="Alfaro M."/>
            <person name="Ramirez L."/>
            <person name="Pisabarro A.G."/>
            <person name="Kuo A."/>
            <person name="Tritt A."/>
            <person name="Lipzen A."/>
            <person name="He G."/>
            <person name="Yan M."/>
            <person name="Ng V."/>
            <person name="Cullen D."/>
            <person name="Martin F."/>
            <person name="Rosso M.-N."/>
            <person name="Henrissat B."/>
            <person name="Hibbett D."/>
            <person name="Martinez A.T."/>
            <person name="Grigoriev I.V."/>
        </authorList>
    </citation>
    <scope>NUCLEOTIDE SEQUENCE</scope>
    <source>
        <strain evidence="10">MF-IS2</strain>
    </source>
</reference>
<accession>A0A9P5XMB1</accession>
<keyword evidence="3" id="KW-1003">Cell membrane</keyword>
<feature type="transmembrane region" description="Helical" evidence="9">
    <location>
        <begin position="334"/>
        <end position="355"/>
    </location>
</feature>
<evidence type="ECO:0000256" key="8">
    <source>
        <dbReference type="ARBA" id="ARBA00035585"/>
    </source>
</evidence>
<evidence type="ECO:0000256" key="2">
    <source>
        <dbReference type="ARBA" id="ARBA00004651"/>
    </source>
</evidence>
<feature type="transmembrane region" description="Helical" evidence="9">
    <location>
        <begin position="210"/>
        <end position="228"/>
    </location>
</feature>
<comment type="similarity">
    <text evidence="7">Belongs to the fluoride channel Fluc/FEX (TC 1.A.43) family.</text>
</comment>
<dbReference type="EMBL" id="MU151065">
    <property type="protein sequence ID" value="KAF9453089.1"/>
    <property type="molecule type" value="Genomic_DNA"/>
</dbReference>
<proteinExistence type="inferred from homology"/>
<dbReference type="PANTHER" id="PTHR28259:SF1">
    <property type="entry name" value="FLUORIDE EXPORT PROTEIN 1-RELATED"/>
    <property type="match status" value="1"/>
</dbReference>
<evidence type="ECO:0000256" key="6">
    <source>
        <dbReference type="ARBA" id="ARBA00023136"/>
    </source>
</evidence>
<dbReference type="PANTHER" id="PTHR28259">
    <property type="entry name" value="FLUORIDE EXPORT PROTEIN 1-RELATED"/>
    <property type="match status" value="1"/>
</dbReference>
<dbReference type="AlphaFoldDB" id="A0A9P5XMB1"/>
<evidence type="ECO:0000256" key="3">
    <source>
        <dbReference type="ARBA" id="ARBA00022475"/>
    </source>
</evidence>
<evidence type="ECO:0000256" key="4">
    <source>
        <dbReference type="ARBA" id="ARBA00022692"/>
    </source>
</evidence>
<comment type="function">
    <text evidence="1">Fluoride channel required for the rapid expulsion of cytoplasmic fluoride.</text>
</comment>
<evidence type="ECO:0000256" key="9">
    <source>
        <dbReference type="SAM" id="Phobius"/>
    </source>
</evidence>
<keyword evidence="5 9" id="KW-1133">Transmembrane helix</keyword>
<comment type="caution">
    <text evidence="10">The sequence shown here is derived from an EMBL/GenBank/DDBJ whole genome shotgun (WGS) entry which is preliminary data.</text>
</comment>
<gene>
    <name evidence="10" type="ORF">P691DRAFT_720629</name>
</gene>
<dbReference type="GO" id="GO:1903425">
    <property type="term" value="F:fluoride transmembrane transporter activity"/>
    <property type="evidence" value="ECO:0007669"/>
    <property type="project" value="TreeGrafter"/>
</dbReference>
<name>A0A9P5XMB1_9AGAR</name>
<dbReference type="Pfam" id="PF02537">
    <property type="entry name" value="CRCB"/>
    <property type="match status" value="2"/>
</dbReference>
<dbReference type="GO" id="GO:0005886">
    <property type="term" value="C:plasma membrane"/>
    <property type="evidence" value="ECO:0007669"/>
    <property type="project" value="UniProtKB-SubCell"/>
</dbReference>
<sequence>MSKSPNPSIARPAPEIQVDVRQLEHELHDIEDLRTTEAAERIDQPPTEDEDIKPQYKIYAPLSFPVLVLLIPASILGTLARLGLLALVSYNGESIFPLAYVQGLGCLIMGFGLRLKEPIGQFYGPLYTALTTGFCGSLTTFSSWQVDVFHSWINAAGTPRSGLHTFIDGLGKSIFTLSLSLASVAFGYNIADVLAPHLPTLKSPSKPVRYAWNGIAVCMYAALLPAYFNMSHRFRHHATAALLFAYPGALTRYLISVYLNRRIKALPLGTLMANLFGTALLGIFVVLQSLSGPVSPYACAILQGLGDGYCGCLTTISTFAVELRELKWWKSVRYGIISWGGGQLLLLVIIGPSIWAGHAEKYITCGYVH</sequence>